<name>A0A450SKN0_9GAMM</name>
<protein>
    <recommendedName>
        <fullName evidence="1">Dual OB-containing domain-containing protein</fullName>
    </recommendedName>
</protein>
<evidence type="ECO:0000313" key="2">
    <source>
        <dbReference type="EMBL" id="VFJ54088.1"/>
    </source>
</evidence>
<reference evidence="2" key="1">
    <citation type="submission" date="2019-02" db="EMBL/GenBank/DDBJ databases">
        <authorList>
            <person name="Gruber-Vodicka R. H."/>
            <person name="Seah K. B. B."/>
        </authorList>
    </citation>
    <scope>NUCLEOTIDE SEQUENCE</scope>
    <source>
        <strain evidence="2">BECK_DK161</strain>
    </source>
</reference>
<proteinExistence type="predicted"/>
<evidence type="ECO:0000259" key="1">
    <source>
        <dbReference type="Pfam" id="PF22557"/>
    </source>
</evidence>
<dbReference type="EMBL" id="CAADEY010000042">
    <property type="protein sequence ID" value="VFJ54088.1"/>
    <property type="molecule type" value="Genomic_DNA"/>
</dbReference>
<organism evidence="2">
    <name type="scientific">Candidatus Kentrum sp. DK</name>
    <dbReference type="NCBI Taxonomy" id="2126562"/>
    <lineage>
        <taxon>Bacteria</taxon>
        <taxon>Pseudomonadati</taxon>
        <taxon>Pseudomonadota</taxon>
        <taxon>Gammaproteobacteria</taxon>
        <taxon>Candidatus Kentrum</taxon>
    </lineage>
</organism>
<feature type="domain" description="Dual OB-containing" evidence="1">
    <location>
        <begin position="3"/>
        <end position="90"/>
    </location>
</feature>
<dbReference type="Pfam" id="PF22557">
    <property type="entry name" value="DuOB"/>
    <property type="match status" value="1"/>
</dbReference>
<dbReference type="InterPro" id="IPR054335">
    <property type="entry name" value="DuOB_dom"/>
</dbReference>
<accession>A0A450SKN0</accession>
<gene>
    <name evidence="2" type="ORF">BECKDK2373C_GA0170839_10422</name>
</gene>
<sequence>MKKTIVVFANSVKHKSHCVAGKDIKTGKWIRPVADANGQELDEKQCRCINPYGEYMIKPLQKVEIKLVEHAPLPNQPENYIVGPTPWVVTSPPLSETSSVLVPGKNRRRGATIPSAQRYEQVSMKAGHPGLLWDENNESPTQIRRPAYVPYDRFCTHLGATFSYPAYRPIRL</sequence>
<dbReference type="AlphaFoldDB" id="A0A450SKN0"/>